<dbReference type="EMBL" id="AP024086">
    <property type="protein sequence ID" value="BCL62229.1"/>
    <property type="molecule type" value="Genomic_DNA"/>
</dbReference>
<feature type="binding site" evidence="6">
    <location>
        <position position="250"/>
    </location>
    <ligand>
        <name>substrate</name>
    </ligand>
</feature>
<evidence type="ECO:0000313" key="9">
    <source>
        <dbReference type="Proteomes" id="UP000826725"/>
    </source>
</evidence>
<dbReference type="Pfam" id="PF00557">
    <property type="entry name" value="Peptidase_M24"/>
    <property type="match status" value="1"/>
</dbReference>
<feature type="binding site" evidence="6">
    <location>
        <position position="307"/>
    </location>
    <ligand>
        <name>a divalent metal cation</name>
        <dbReference type="ChEBI" id="CHEBI:60240"/>
        <label>1</label>
    </ligand>
</feature>
<evidence type="ECO:0000313" key="8">
    <source>
        <dbReference type="EMBL" id="BCL62229.1"/>
    </source>
</evidence>
<dbReference type="HAMAP" id="MF_01974">
    <property type="entry name" value="MetAP_1"/>
    <property type="match status" value="1"/>
</dbReference>
<evidence type="ECO:0000256" key="5">
    <source>
        <dbReference type="ARBA" id="ARBA00022801"/>
    </source>
</evidence>
<dbReference type="GO" id="GO:0006508">
    <property type="term" value="P:proteolysis"/>
    <property type="evidence" value="ECO:0007669"/>
    <property type="project" value="UniProtKB-KW"/>
</dbReference>
<keyword evidence="2 6" id="KW-0031">Aminopeptidase</keyword>
<comment type="catalytic activity">
    <reaction evidence="6">
        <text>Release of N-terminal amino acids, preferentially methionine, from peptides and arylamides.</text>
        <dbReference type="EC" id="3.4.11.18"/>
    </reaction>
</comment>
<name>A0A8D5FV34_9BACT</name>
<feature type="binding site" evidence="6">
    <location>
        <position position="152"/>
    </location>
    <ligand>
        <name>substrate</name>
    </ligand>
</feature>
<comment type="similarity">
    <text evidence="6">Belongs to the peptidase M24A family. Methionine aminopeptidase type 1 subfamily.</text>
</comment>
<evidence type="ECO:0000256" key="3">
    <source>
        <dbReference type="ARBA" id="ARBA00022670"/>
    </source>
</evidence>
<protein>
    <recommendedName>
        <fullName evidence="6">Methionine aminopeptidase</fullName>
        <shortName evidence="6">MAP</shortName>
        <shortName evidence="6">MetAP</shortName>
        <ecNumber evidence="6">3.4.11.18</ecNumber>
    </recommendedName>
    <alternativeName>
        <fullName evidence="6">Peptidase M</fullName>
    </alternativeName>
</protein>
<keyword evidence="3 6" id="KW-0645">Protease</keyword>
<gene>
    <name evidence="6 8" type="primary">map</name>
    <name evidence="8" type="ORF">DGMP_29220</name>
</gene>
<dbReference type="PANTHER" id="PTHR43330">
    <property type="entry name" value="METHIONINE AMINOPEPTIDASE"/>
    <property type="match status" value="1"/>
</dbReference>
<dbReference type="EC" id="3.4.11.18" evidence="6"/>
<comment type="cofactor">
    <cofactor evidence="6">
        <name>Co(2+)</name>
        <dbReference type="ChEBI" id="CHEBI:48828"/>
    </cofactor>
    <cofactor evidence="6">
        <name>Zn(2+)</name>
        <dbReference type="ChEBI" id="CHEBI:29105"/>
    </cofactor>
    <cofactor evidence="6">
        <name>Mn(2+)</name>
        <dbReference type="ChEBI" id="CHEBI:29035"/>
    </cofactor>
    <cofactor evidence="6">
        <name>Fe(2+)</name>
        <dbReference type="ChEBI" id="CHEBI:29033"/>
    </cofactor>
    <text evidence="6">Binds 2 divalent metal cations per subunit. Has a high-affinity and a low affinity metal-binding site. The true nature of the physiological cofactor is under debate. The enzyme is active with cobalt, zinc, manganese or divalent iron ions. Most likely, methionine aminopeptidases function as mononuclear Fe(2+)-metalloproteases under physiological conditions, and the catalytically relevant metal-binding site has been assigned to the histidine-containing high-affinity site.</text>
</comment>
<feature type="binding site" evidence="6">
    <location>
        <position position="180"/>
    </location>
    <ligand>
        <name>a divalent metal cation</name>
        <dbReference type="ChEBI" id="CHEBI:60240"/>
        <label>2</label>
        <note>catalytic</note>
    </ligand>
</feature>
<dbReference type="GO" id="GO:0046872">
    <property type="term" value="F:metal ion binding"/>
    <property type="evidence" value="ECO:0007669"/>
    <property type="project" value="UniProtKB-UniRule"/>
</dbReference>
<feature type="binding site" evidence="6">
    <location>
        <position position="180"/>
    </location>
    <ligand>
        <name>a divalent metal cation</name>
        <dbReference type="ChEBI" id="CHEBI:60240"/>
        <label>1</label>
    </ligand>
</feature>
<comment type="subunit">
    <text evidence="6">Monomer.</text>
</comment>
<dbReference type="GO" id="GO:0004239">
    <property type="term" value="F:initiator methionyl aminopeptidase activity"/>
    <property type="evidence" value="ECO:0007669"/>
    <property type="project" value="UniProtKB-UniRule"/>
</dbReference>
<evidence type="ECO:0000256" key="4">
    <source>
        <dbReference type="ARBA" id="ARBA00022723"/>
    </source>
</evidence>
<dbReference type="CDD" id="cd01086">
    <property type="entry name" value="MetAP1"/>
    <property type="match status" value="1"/>
</dbReference>
<keyword evidence="5 6" id="KW-0378">Hydrolase</keyword>
<dbReference type="RefSeq" id="WP_228854610.1">
    <property type="nucleotide sequence ID" value="NZ_AP024086.1"/>
</dbReference>
<dbReference type="AlphaFoldDB" id="A0A8D5FV34"/>
<dbReference type="PROSITE" id="PS00680">
    <property type="entry name" value="MAP_1"/>
    <property type="match status" value="1"/>
</dbReference>
<dbReference type="KEGG" id="dbk:DGMP_29220"/>
<comment type="function">
    <text evidence="1 6">Removes the N-terminal methionine from nascent proteins. The N-terminal methionine is often cleaved when the second residue in the primary sequence is small and uncharged (Met-Ala-, Cys, Gly, Pro, Ser, Thr, or Val). Requires deformylation of the N(alpha)-formylated initiator methionine before it can be hydrolyzed.</text>
</comment>
<dbReference type="PANTHER" id="PTHR43330:SF8">
    <property type="entry name" value="METHIONINE AMINOPEPTIDASE 1D, MITOCHONDRIAL"/>
    <property type="match status" value="1"/>
</dbReference>
<reference evidence="8" key="1">
    <citation type="submission" date="2020-09" db="EMBL/GenBank/DDBJ databases">
        <title>Desulfogranum mesoprofundum gen. nov., sp. nov., a novel mesophilic, sulfate-reducing chemolithoautotroph isolated from a deep-sea hydrothermal vent chimney in the Suiyo Seamount.</title>
        <authorList>
            <person name="Hashimoto Y."/>
            <person name="Nakagawa S."/>
        </authorList>
    </citation>
    <scope>NUCLEOTIDE SEQUENCE</scope>
    <source>
        <strain evidence="8">KT2</strain>
    </source>
</reference>
<dbReference type="Pfam" id="PF02810">
    <property type="entry name" value="SEC-C"/>
    <property type="match status" value="1"/>
</dbReference>
<feature type="domain" description="Peptidase M24" evidence="7">
    <location>
        <begin position="87"/>
        <end position="313"/>
    </location>
</feature>
<accession>A0A8D5FV34</accession>
<dbReference type="Proteomes" id="UP000826725">
    <property type="component" value="Chromosome"/>
</dbReference>
<dbReference type="NCBIfam" id="TIGR00500">
    <property type="entry name" value="met_pdase_I"/>
    <property type="match status" value="1"/>
</dbReference>
<dbReference type="InterPro" id="IPR002467">
    <property type="entry name" value="Pept_M24A_MAP1"/>
</dbReference>
<feature type="binding site" evidence="6">
    <location>
        <position position="307"/>
    </location>
    <ligand>
        <name>a divalent metal cation</name>
        <dbReference type="ChEBI" id="CHEBI:60240"/>
        <label>2</label>
        <note>catalytic</note>
    </ligand>
</feature>
<sequence length="331" mass="36605">MGVPKRNEPCWCNSGRKYKKCHLRSDQDGITSPPGQRKISRATVFAGTVSPRRSVPENILFPEYAISGIPEGQRRFCKKETEEEIAKMRRAGRAAREVLDVVLAAVRPGITTDALDEIAHMEAIARGAYPSPLNYMGFPKSLCTSVNEVVVHGIPDSRELQKGDIVNCDVTVYLDGMHGDCSETVFVGEVSKDAADLVKVTWECLVKGIEAVCPGRPLNEIGRVIEKHAVRHGYSVVREFTGHGIGKTFHMAPYVAHFYDETNDEIMVEGMTFTIEPMINRGSPNCRMWADNWTAVTADLELSAQFEHTILVTGGGAEILTGNLEPWFLKP</sequence>
<feature type="binding site" evidence="6">
    <location>
        <position position="243"/>
    </location>
    <ligand>
        <name>a divalent metal cation</name>
        <dbReference type="ChEBI" id="CHEBI:60240"/>
        <label>2</label>
        <note>catalytic</note>
    </ligand>
</feature>
<evidence type="ECO:0000256" key="1">
    <source>
        <dbReference type="ARBA" id="ARBA00002521"/>
    </source>
</evidence>
<dbReference type="GO" id="GO:0070006">
    <property type="term" value="F:metalloaminopeptidase activity"/>
    <property type="evidence" value="ECO:0007669"/>
    <property type="project" value="UniProtKB-UniRule"/>
</dbReference>
<evidence type="ECO:0000259" key="7">
    <source>
        <dbReference type="Pfam" id="PF00557"/>
    </source>
</evidence>
<dbReference type="InterPro" id="IPR000994">
    <property type="entry name" value="Pept_M24"/>
</dbReference>
<keyword evidence="4 6" id="KW-0479">Metal-binding</keyword>
<keyword evidence="9" id="KW-1185">Reference proteome</keyword>
<evidence type="ECO:0000256" key="6">
    <source>
        <dbReference type="HAMAP-Rule" id="MF_01974"/>
    </source>
</evidence>
<evidence type="ECO:0000256" key="2">
    <source>
        <dbReference type="ARBA" id="ARBA00022438"/>
    </source>
</evidence>
<feature type="binding site" evidence="6">
    <location>
        <position position="276"/>
    </location>
    <ligand>
        <name>a divalent metal cation</name>
        <dbReference type="ChEBI" id="CHEBI:60240"/>
        <label>2</label>
        <note>catalytic</note>
    </ligand>
</feature>
<organism evidence="8 9">
    <name type="scientific">Desulfomarina profundi</name>
    <dbReference type="NCBI Taxonomy" id="2772557"/>
    <lineage>
        <taxon>Bacteria</taxon>
        <taxon>Pseudomonadati</taxon>
        <taxon>Thermodesulfobacteriota</taxon>
        <taxon>Desulfobulbia</taxon>
        <taxon>Desulfobulbales</taxon>
        <taxon>Desulfobulbaceae</taxon>
        <taxon>Desulfomarina</taxon>
    </lineage>
</organism>
<dbReference type="InterPro" id="IPR004027">
    <property type="entry name" value="SEC_C_motif"/>
</dbReference>
<proteinExistence type="inferred from homology"/>
<feature type="binding site" evidence="6">
    <location>
        <position position="169"/>
    </location>
    <ligand>
        <name>a divalent metal cation</name>
        <dbReference type="ChEBI" id="CHEBI:60240"/>
        <label>1</label>
    </ligand>
</feature>